<evidence type="ECO:0000313" key="8">
    <source>
        <dbReference type="Proteomes" id="UP001236507"/>
    </source>
</evidence>
<organism evidence="7 8">
    <name type="scientific">Flectobacillus roseus</name>
    <dbReference type="NCBI Taxonomy" id="502259"/>
    <lineage>
        <taxon>Bacteria</taxon>
        <taxon>Pseudomonadati</taxon>
        <taxon>Bacteroidota</taxon>
        <taxon>Cytophagia</taxon>
        <taxon>Cytophagales</taxon>
        <taxon>Flectobacillaceae</taxon>
        <taxon>Flectobacillus</taxon>
    </lineage>
</organism>
<gene>
    <name evidence="7" type="ORF">QM524_02540</name>
</gene>
<dbReference type="RefSeq" id="WP_283343343.1">
    <property type="nucleotide sequence ID" value="NZ_JASHIF010000002.1"/>
</dbReference>
<feature type="transmembrane region" description="Helical" evidence="5">
    <location>
        <begin position="25"/>
        <end position="53"/>
    </location>
</feature>
<feature type="transmembrane region" description="Helical" evidence="5">
    <location>
        <begin position="109"/>
        <end position="128"/>
    </location>
</feature>
<comment type="caution">
    <text evidence="7">The sequence shown here is derived from an EMBL/GenBank/DDBJ whole genome shotgun (WGS) entry which is preliminary data.</text>
</comment>
<keyword evidence="5" id="KW-1133">Transmembrane helix</keyword>
<dbReference type="InterPro" id="IPR009056">
    <property type="entry name" value="Cyt_c-like_dom"/>
</dbReference>
<accession>A0ABT6Y3E3</accession>
<feature type="domain" description="Cytochrome c" evidence="6">
    <location>
        <begin position="359"/>
        <end position="439"/>
    </location>
</feature>
<keyword evidence="5" id="KW-0472">Membrane</keyword>
<evidence type="ECO:0000313" key="7">
    <source>
        <dbReference type="EMBL" id="MDI9858078.1"/>
    </source>
</evidence>
<dbReference type="SUPFAM" id="SSF46626">
    <property type="entry name" value="Cytochrome c"/>
    <property type="match status" value="1"/>
</dbReference>
<dbReference type="Proteomes" id="UP001236507">
    <property type="component" value="Unassembled WGS sequence"/>
</dbReference>
<keyword evidence="3 4" id="KW-0408">Iron</keyword>
<evidence type="ECO:0000259" key="6">
    <source>
        <dbReference type="PROSITE" id="PS51007"/>
    </source>
</evidence>
<evidence type="ECO:0000256" key="4">
    <source>
        <dbReference type="PROSITE-ProRule" id="PRU00433"/>
    </source>
</evidence>
<evidence type="ECO:0000256" key="3">
    <source>
        <dbReference type="ARBA" id="ARBA00023004"/>
    </source>
</evidence>
<feature type="transmembrane region" description="Helical" evidence="5">
    <location>
        <begin position="193"/>
        <end position="213"/>
    </location>
</feature>
<keyword evidence="1 4" id="KW-0349">Heme</keyword>
<dbReference type="Pfam" id="PF00034">
    <property type="entry name" value="Cytochrom_C"/>
    <property type="match status" value="1"/>
</dbReference>
<dbReference type="Gene3D" id="1.10.760.10">
    <property type="entry name" value="Cytochrome c-like domain"/>
    <property type="match status" value="1"/>
</dbReference>
<keyword evidence="8" id="KW-1185">Reference proteome</keyword>
<proteinExistence type="predicted"/>
<protein>
    <submittedName>
        <fullName evidence="7">C-type cytochrome</fullName>
    </submittedName>
</protein>
<evidence type="ECO:0000256" key="2">
    <source>
        <dbReference type="ARBA" id="ARBA00022723"/>
    </source>
</evidence>
<feature type="transmembrane region" description="Helical" evidence="5">
    <location>
        <begin position="81"/>
        <end position="103"/>
    </location>
</feature>
<evidence type="ECO:0000256" key="5">
    <source>
        <dbReference type="SAM" id="Phobius"/>
    </source>
</evidence>
<keyword evidence="2 4" id="KW-0479">Metal-binding</keyword>
<keyword evidence="5" id="KW-0812">Transmembrane</keyword>
<name>A0ABT6Y3E3_9BACT</name>
<dbReference type="PROSITE" id="PS51007">
    <property type="entry name" value="CYTC"/>
    <property type="match status" value="1"/>
</dbReference>
<dbReference type="InterPro" id="IPR036909">
    <property type="entry name" value="Cyt_c-like_dom_sf"/>
</dbReference>
<reference evidence="7 8" key="1">
    <citation type="submission" date="2023-05" db="EMBL/GenBank/DDBJ databases">
        <title>Novel species of genus Flectobacillus isolated from stream in China.</title>
        <authorList>
            <person name="Lu H."/>
        </authorList>
    </citation>
    <scope>NUCLEOTIDE SEQUENCE [LARGE SCALE GENOMIC DNA]</scope>
    <source>
        <strain evidence="7 8">KCTC 42575</strain>
    </source>
</reference>
<feature type="transmembrane region" description="Helical" evidence="5">
    <location>
        <begin position="149"/>
        <end position="170"/>
    </location>
</feature>
<dbReference type="EMBL" id="JASHIF010000002">
    <property type="protein sequence ID" value="MDI9858078.1"/>
    <property type="molecule type" value="Genomic_DNA"/>
</dbReference>
<evidence type="ECO:0000256" key="1">
    <source>
        <dbReference type="ARBA" id="ARBA00022617"/>
    </source>
</evidence>
<feature type="transmembrane region" description="Helical" evidence="5">
    <location>
        <begin position="262"/>
        <end position="285"/>
    </location>
</feature>
<sequence length="439" mass="49364">MFNHILLQTPVPRDLPLDLPLPKEVLIVLLVFSFLLHILFVNLMVGGSILTLWSQIKGLKDKDYDTLAHEIAETITVNKSLAVVLGVAPLLSINTLYTVYFYSANALTGIFWISVIPLVTVAFLLTYAHKYSWKVLENNKSLHISMMGLSVAIFLFIPLIFLVNINLMLFPEKWNTIEGFAHALTLPNVFPRYFHFLLASLGTTGLFIFWYFGRKSYDFESHFTTLTRYEIRKKAYSLTFGASAAQFIIGPVVLLTLPTKGFSWHLIFTIGTGVIFALPAMYWIWKGITGKAEDIANNFWKVALTLGLTITFMGSGRHIYRATALAPHQKLVEAKTIAYQKEVKKATEEMKNAPAEKPSSDNAGEAIFQAKCSACHAVDVKVVGPPIKEMVSIYKNDVKGLHDWILKPGKKRPDYPQMPALGLSEQEINDVSKYILEQK</sequence>
<feature type="transmembrane region" description="Helical" evidence="5">
    <location>
        <begin position="234"/>
        <end position="256"/>
    </location>
</feature>